<dbReference type="SUPFAM" id="SSF56935">
    <property type="entry name" value="Porins"/>
    <property type="match status" value="1"/>
</dbReference>
<reference evidence="10 11" key="1">
    <citation type="submission" date="2019-05" db="EMBL/GenBank/DDBJ databases">
        <title>Flagellimonas sp. AsT0115, sp. nov., isolated from a marine red algae, Asparagopsis taxiformis.</title>
        <authorList>
            <person name="Kim J."/>
            <person name="Jeong S.E."/>
            <person name="Jeon C.O."/>
        </authorList>
    </citation>
    <scope>NUCLEOTIDE SEQUENCE [LARGE SCALE GENOMIC DNA]</scope>
    <source>
        <strain evidence="10 11">AsT0115</strain>
    </source>
</reference>
<dbReference type="Pfam" id="PF07715">
    <property type="entry name" value="Plug"/>
    <property type="match status" value="1"/>
</dbReference>
<dbReference type="InterPro" id="IPR023996">
    <property type="entry name" value="TonB-dep_OMP_SusC/RagA"/>
</dbReference>
<keyword evidence="4 7" id="KW-0812">Transmembrane</keyword>
<dbReference type="Proteomes" id="UP000751614">
    <property type="component" value="Unassembled WGS sequence"/>
</dbReference>
<comment type="similarity">
    <text evidence="7">Belongs to the TonB-dependent receptor family.</text>
</comment>
<proteinExistence type="inferred from homology"/>
<dbReference type="InterPro" id="IPR008969">
    <property type="entry name" value="CarboxyPept-like_regulatory"/>
</dbReference>
<dbReference type="InterPro" id="IPR023997">
    <property type="entry name" value="TonB-dep_OMP_SusC/RagA_CS"/>
</dbReference>
<dbReference type="Gene3D" id="2.40.170.20">
    <property type="entry name" value="TonB-dependent receptor, beta-barrel domain"/>
    <property type="match status" value="1"/>
</dbReference>
<protein>
    <submittedName>
        <fullName evidence="10">SusC/RagA family TonB-linked outer membrane protein</fullName>
    </submittedName>
</protein>
<dbReference type="Pfam" id="PF13715">
    <property type="entry name" value="CarbopepD_reg_2"/>
    <property type="match status" value="1"/>
</dbReference>
<dbReference type="Gene3D" id="2.170.130.10">
    <property type="entry name" value="TonB-dependent receptor, plug domain"/>
    <property type="match status" value="1"/>
</dbReference>
<keyword evidence="2 7" id="KW-0813">Transport</keyword>
<evidence type="ECO:0000313" key="10">
    <source>
        <dbReference type="EMBL" id="TMU57036.1"/>
    </source>
</evidence>
<dbReference type="NCBIfam" id="TIGR04057">
    <property type="entry name" value="SusC_RagA_signa"/>
    <property type="match status" value="1"/>
</dbReference>
<keyword evidence="6 7" id="KW-0998">Cell outer membrane</keyword>
<dbReference type="InterPro" id="IPR039426">
    <property type="entry name" value="TonB-dep_rcpt-like"/>
</dbReference>
<sequence>MKFKLSKTVAMLSRIFILQMVFCYFAMANEGYTQSMKDTYLEWNSDRQVKVLDVFEEIENQSAFKFNYDENDVNRRTKFQIALGTHSVYDLLEQISKEASLNFRRMNSTIAVTPRLEEATPEIIEKVVQQTVTGNVTDDAGSPLPGVNVVEKGTSNGTSTDFDGNYTISVSSGAVLVFTSLGFTAQEVAVGGQSTINVSMGEDAEQLGEVVVTALGIKREEKTLTYAQQTVSADEITKTRDVNFLNSINGKTAGVEIKKSSSGAGGSTKIVLRGNKSLEGDSTPLFVIDGIPLANNRGNQPGMWGGTDSGDGISALNPDDIASISILRGANAALLYGSAGANGVVLITTKEGQAGKTTVSLNSGVTFESVIETPDLQFKYGAVDGAKESWSTTPGNYASNYVDDFFSTGANFINSLSISGGNDKTTAYFSYSNTTATGITPDNTYSRNNMSFKQSTKLLDDKLTVSSNIILSIENSENRLPSGYYLNPLTGLYFFPRERDFEDTRVNYQIFDVGRNLYTMNWFVEDHHQSNPYWIINNQPREQNNRRVIANLTLNYQIMDALNLQVRGNYDYANVRREQRHAATSNTTNVNRNGTWDYHKYEDRLIYTDAILTYDSDLSEDFSLTALVGGSYTETDYGDGVRVTPSSGNGLIYPNEFNFQNLELTQRPVESVTNGVIKKQGLFANATLGYKEMLFLDLGGRNDWASTLALTGNDSYFYPSVGLTAIVSEMFEMPEAISFAKFRVSRTQVANEVPFNRISPRSSIVDANGTLQRNTDKPFLDAKPEIITSTEIGADWRFFSNRLGIDFTYYHIKSTDQFVPVPLDASDPESEGRYTRKFINAGEIVNKGVEISLNGSPIRNDNLEWNTAFNFTRNRSEIVDIGPDDSRVVNLGSSEGYSSRLVEGGRFNDIYVLKFRRDDQGRILFDDDVTDPEPLRTQDQELIGNLDPDFTLGWNNTVSFGRWNASALINGVFGGKVFSQTESMLDGAGVSQRTADARDAGSVAVNGVRESSGEPVTSVNPESWFRFLGDRNGVGEAYVYDRTNIRLAQMSLGYDIDLKKLNMPFIQSASISFIGNNLFFLKKEAPFDPELAMSTNRNSVGLDNFNLPSTRNYGLNLKVTF</sequence>
<evidence type="ECO:0000256" key="6">
    <source>
        <dbReference type="ARBA" id="ARBA00023237"/>
    </source>
</evidence>
<comment type="caution">
    <text evidence="10">The sequence shown here is derived from an EMBL/GenBank/DDBJ whole genome shotgun (WGS) entry which is preliminary data.</text>
</comment>
<evidence type="ECO:0000256" key="5">
    <source>
        <dbReference type="ARBA" id="ARBA00023136"/>
    </source>
</evidence>
<evidence type="ECO:0000256" key="8">
    <source>
        <dbReference type="SAM" id="SignalP"/>
    </source>
</evidence>
<dbReference type="PROSITE" id="PS52016">
    <property type="entry name" value="TONB_DEPENDENT_REC_3"/>
    <property type="match status" value="1"/>
</dbReference>
<comment type="subcellular location">
    <subcellularLocation>
        <location evidence="1 7">Cell outer membrane</location>
        <topology evidence="1 7">Multi-pass membrane protein</topology>
    </subcellularLocation>
</comment>
<dbReference type="InterPro" id="IPR037066">
    <property type="entry name" value="Plug_dom_sf"/>
</dbReference>
<evidence type="ECO:0000256" key="7">
    <source>
        <dbReference type="PROSITE-ProRule" id="PRU01360"/>
    </source>
</evidence>
<keyword evidence="8" id="KW-0732">Signal</keyword>
<keyword evidence="3 7" id="KW-1134">Transmembrane beta strand</keyword>
<dbReference type="Gene3D" id="2.60.40.1120">
    <property type="entry name" value="Carboxypeptidase-like, regulatory domain"/>
    <property type="match status" value="1"/>
</dbReference>
<dbReference type="RefSeq" id="WP_138834095.1">
    <property type="nucleotide sequence ID" value="NZ_VCNI01000001.1"/>
</dbReference>
<evidence type="ECO:0000313" key="11">
    <source>
        <dbReference type="Proteomes" id="UP000751614"/>
    </source>
</evidence>
<dbReference type="SUPFAM" id="SSF49464">
    <property type="entry name" value="Carboxypeptidase regulatory domain-like"/>
    <property type="match status" value="1"/>
</dbReference>
<accession>A0ABY2WQX1</accession>
<evidence type="ECO:0000256" key="3">
    <source>
        <dbReference type="ARBA" id="ARBA00022452"/>
    </source>
</evidence>
<keyword evidence="11" id="KW-1185">Reference proteome</keyword>
<evidence type="ECO:0000259" key="9">
    <source>
        <dbReference type="Pfam" id="PF07715"/>
    </source>
</evidence>
<feature type="chain" id="PRO_5045227878" evidence="8">
    <location>
        <begin position="29"/>
        <end position="1121"/>
    </location>
</feature>
<evidence type="ECO:0000256" key="2">
    <source>
        <dbReference type="ARBA" id="ARBA00022448"/>
    </source>
</evidence>
<feature type="signal peptide" evidence="8">
    <location>
        <begin position="1"/>
        <end position="28"/>
    </location>
</feature>
<dbReference type="InterPro" id="IPR036942">
    <property type="entry name" value="Beta-barrel_TonB_sf"/>
</dbReference>
<dbReference type="InterPro" id="IPR012910">
    <property type="entry name" value="Plug_dom"/>
</dbReference>
<evidence type="ECO:0000256" key="4">
    <source>
        <dbReference type="ARBA" id="ARBA00022692"/>
    </source>
</evidence>
<dbReference type="NCBIfam" id="TIGR04056">
    <property type="entry name" value="OMP_RagA_SusC"/>
    <property type="match status" value="1"/>
</dbReference>
<name>A0ABY2WQX1_9FLAO</name>
<dbReference type="EMBL" id="VCNI01000001">
    <property type="protein sequence ID" value="TMU57036.1"/>
    <property type="molecule type" value="Genomic_DNA"/>
</dbReference>
<evidence type="ECO:0000256" key="1">
    <source>
        <dbReference type="ARBA" id="ARBA00004571"/>
    </source>
</evidence>
<organism evidence="10 11">
    <name type="scientific">Flagellimonas algicola</name>
    <dbReference type="NCBI Taxonomy" id="2583815"/>
    <lineage>
        <taxon>Bacteria</taxon>
        <taxon>Pseudomonadati</taxon>
        <taxon>Bacteroidota</taxon>
        <taxon>Flavobacteriia</taxon>
        <taxon>Flavobacteriales</taxon>
        <taxon>Flavobacteriaceae</taxon>
        <taxon>Flagellimonas</taxon>
    </lineage>
</organism>
<gene>
    <name evidence="10" type="ORF">FGG15_05670</name>
</gene>
<keyword evidence="5 7" id="KW-0472">Membrane</keyword>
<feature type="domain" description="TonB-dependent receptor plug" evidence="9">
    <location>
        <begin position="222"/>
        <end position="344"/>
    </location>
</feature>